<name>A0A6J5KRU4_9CAUD</name>
<dbReference type="EMBL" id="LR798268">
    <property type="protein sequence ID" value="CAB5219565.1"/>
    <property type="molecule type" value="Genomic_DNA"/>
</dbReference>
<evidence type="ECO:0000313" key="3">
    <source>
        <dbReference type="EMBL" id="CAB5219565.1"/>
    </source>
</evidence>
<organism evidence="2">
    <name type="scientific">uncultured Caudovirales phage</name>
    <dbReference type="NCBI Taxonomy" id="2100421"/>
    <lineage>
        <taxon>Viruses</taxon>
        <taxon>Duplodnaviria</taxon>
        <taxon>Heunggongvirae</taxon>
        <taxon>Uroviricota</taxon>
        <taxon>Caudoviricetes</taxon>
        <taxon>Peduoviridae</taxon>
        <taxon>Maltschvirus</taxon>
        <taxon>Maltschvirus maltsch</taxon>
    </lineage>
</organism>
<evidence type="ECO:0000313" key="2">
    <source>
        <dbReference type="EMBL" id="CAB4123982.1"/>
    </source>
</evidence>
<dbReference type="EMBL" id="LR796176">
    <property type="protein sequence ID" value="CAB4123982.1"/>
    <property type="molecule type" value="Genomic_DNA"/>
</dbReference>
<proteinExistence type="predicted"/>
<evidence type="ECO:0000313" key="1">
    <source>
        <dbReference type="EMBL" id="CAB4122207.1"/>
    </source>
</evidence>
<dbReference type="EMBL" id="LR796152">
    <property type="protein sequence ID" value="CAB4122207.1"/>
    <property type="molecule type" value="Genomic_DNA"/>
</dbReference>
<protein>
    <submittedName>
        <fullName evidence="2">Uncharacterized protein</fullName>
    </submittedName>
</protein>
<accession>A0A6J5KRU4</accession>
<sequence length="69" mass="7632">MSYARVISNIKRNEGGKTVVRLIKGKLSCSRIKSQDDLTKMNNVIGVYDSHVPASWITDDLDSVGFSES</sequence>
<reference evidence="2" key="1">
    <citation type="submission" date="2020-04" db="EMBL/GenBank/DDBJ databases">
        <authorList>
            <person name="Chiriac C."/>
            <person name="Salcher M."/>
            <person name="Ghai R."/>
            <person name="Kavagutti S V."/>
        </authorList>
    </citation>
    <scope>NUCLEOTIDE SEQUENCE</scope>
</reference>
<gene>
    <name evidence="3" type="ORF">UFOVP220_101</name>
    <name evidence="1" type="ORF">UFOVP26_125</name>
    <name evidence="2" type="ORF">UFOVP44_110</name>
</gene>